<evidence type="ECO:0000313" key="1">
    <source>
        <dbReference type="EMBL" id="WIX77117.1"/>
    </source>
</evidence>
<dbReference type="KEGG" id="acab:QRX50_37805"/>
<accession>A0A9Y2ICA9</accession>
<dbReference type="AlphaFoldDB" id="A0A9Y2ICA9"/>
<sequence>MTRRGPMAEHLLTVTRTQGNNRALTSGEVVPAGFPLAFKEEPVLVDGFRRMVRELAYDVCEMALTTYLTAREHGVRFTALPVFLVRGFHHGAILVRKDSGITEPGHLAGKRVGVNRGYTVTTGVWARAIMALEHGLDLDSVTWVLSGDEHVESYRPPANVEPAGSGKKLGDLLLAGELDAVVNAKVDSPEVVPLIAEPVEAGFAALRERGFYPINHLVVVKDEVLDAHPGAAKAVFDAFAESKRRYVEQLRTGVVDTADDRMYARVMAETATTDPLPYGIEPNRAILDLLVEQAAAQHILTKPVDVDSMFAPATRQLVG</sequence>
<dbReference type="RefSeq" id="WP_285967859.1">
    <property type="nucleotide sequence ID" value="NZ_CP127294.1"/>
</dbReference>
<gene>
    <name evidence="1" type="ORF">QRX50_37805</name>
</gene>
<dbReference type="Proteomes" id="UP001236014">
    <property type="component" value="Chromosome"/>
</dbReference>
<organism evidence="1 2">
    <name type="scientific">Amycolatopsis carbonis</name>
    <dbReference type="NCBI Taxonomy" id="715471"/>
    <lineage>
        <taxon>Bacteria</taxon>
        <taxon>Bacillati</taxon>
        <taxon>Actinomycetota</taxon>
        <taxon>Actinomycetes</taxon>
        <taxon>Pseudonocardiales</taxon>
        <taxon>Pseudonocardiaceae</taxon>
        <taxon>Amycolatopsis</taxon>
    </lineage>
</organism>
<name>A0A9Y2ICA9_9PSEU</name>
<keyword evidence="2" id="KW-1185">Reference proteome</keyword>
<protein>
    <recommendedName>
        <fullName evidence="3">4,5-dihydroxyphthalate decarboxylase</fullName>
    </recommendedName>
</protein>
<dbReference type="SUPFAM" id="SSF53850">
    <property type="entry name" value="Periplasmic binding protein-like II"/>
    <property type="match status" value="1"/>
</dbReference>
<dbReference type="Gene3D" id="3.40.190.10">
    <property type="entry name" value="Periplasmic binding protein-like II"/>
    <property type="match status" value="2"/>
</dbReference>
<reference evidence="1 2" key="1">
    <citation type="submission" date="2023-06" db="EMBL/GenBank/DDBJ databases">
        <authorList>
            <person name="Oyuntsetseg B."/>
            <person name="Kim S.B."/>
        </authorList>
    </citation>
    <scope>NUCLEOTIDE SEQUENCE [LARGE SCALE GENOMIC DNA]</scope>
    <source>
        <strain evidence="1 2">2-15</strain>
    </source>
</reference>
<dbReference type="EMBL" id="CP127294">
    <property type="protein sequence ID" value="WIX77117.1"/>
    <property type="molecule type" value="Genomic_DNA"/>
</dbReference>
<evidence type="ECO:0008006" key="3">
    <source>
        <dbReference type="Google" id="ProtNLM"/>
    </source>
</evidence>
<evidence type="ECO:0000313" key="2">
    <source>
        <dbReference type="Proteomes" id="UP001236014"/>
    </source>
</evidence>
<proteinExistence type="predicted"/>